<dbReference type="InterPro" id="IPR012337">
    <property type="entry name" value="RNaseH-like_sf"/>
</dbReference>
<reference evidence="1 2" key="1">
    <citation type="submission" date="2018-06" db="EMBL/GenBank/DDBJ databases">
        <title>Comparative genomics reveals the genomic features of Rhizophagus irregularis, R. cerebriforme, R. diaphanum and Gigaspora rosea, and their symbiotic lifestyle signature.</title>
        <authorList>
            <person name="Morin E."/>
            <person name="San Clemente H."/>
            <person name="Chen E.C.H."/>
            <person name="De La Providencia I."/>
            <person name="Hainaut M."/>
            <person name="Kuo A."/>
            <person name="Kohler A."/>
            <person name="Murat C."/>
            <person name="Tang N."/>
            <person name="Roy S."/>
            <person name="Loubradou J."/>
            <person name="Henrissat B."/>
            <person name="Grigoriev I.V."/>
            <person name="Corradi N."/>
            <person name="Roux C."/>
            <person name="Martin F.M."/>
        </authorList>
    </citation>
    <scope>NUCLEOTIDE SEQUENCE [LARGE SCALE GENOMIC DNA]</scope>
    <source>
        <strain evidence="1 2">DAOM 227022</strain>
    </source>
</reference>
<accession>A0A397SJV8</accession>
<protein>
    <recommendedName>
        <fullName evidence="3">RNase H type-1 domain-containing protein</fullName>
    </recommendedName>
</protein>
<sequence length="275" mass="32110">MSLALIQIHINVPYFEFSARIEHWPSSCHVEIAVIFIALIISPKNSNVTIFTDKNSNNLLWNLVINVVMFSSLNVNFIKVQAHSNNHFNTKVDQLAKSVNHINTLPLTFNYNFLPGINYLPLWKNIPIESNLRKFITTVARNCGFEKFIGLYRNKKYSSDVDWQLTFFSLNYEENTIETLFFTSNKKVHKIKFFIEELPTIEHIKKMKTRIYIDIIEKKIWKLRCNQFILDEFNAGIDRRSKLKKKSINSRSLSNTNLLSNIEFTLDGFYSGISA</sequence>
<proteinExistence type="predicted"/>
<gene>
    <name evidence="1" type="ORF">C1645_829202</name>
</gene>
<dbReference type="Proteomes" id="UP000265703">
    <property type="component" value="Unassembled WGS sequence"/>
</dbReference>
<dbReference type="GO" id="GO:0003676">
    <property type="term" value="F:nucleic acid binding"/>
    <property type="evidence" value="ECO:0007669"/>
    <property type="project" value="InterPro"/>
</dbReference>
<dbReference type="Gene3D" id="3.30.420.10">
    <property type="entry name" value="Ribonuclease H-like superfamily/Ribonuclease H"/>
    <property type="match status" value="1"/>
</dbReference>
<organism evidence="1 2">
    <name type="scientific">Glomus cerebriforme</name>
    <dbReference type="NCBI Taxonomy" id="658196"/>
    <lineage>
        <taxon>Eukaryota</taxon>
        <taxon>Fungi</taxon>
        <taxon>Fungi incertae sedis</taxon>
        <taxon>Mucoromycota</taxon>
        <taxon>Glomeromycotina</taxon>
        <taxon>Glomeromycetes</taxon>
        <taxon>Glomerales</taxon>
        <taxon>Glomeraceae</taxon>
        <taxon>Glomus</taxon>
    </lineage>
</organism>
<evidence type="ECO:0000313" key="2">
    <source>
        <dbReference type="Proteomes" id="UP000265703"/>
    </source>
</evidence>
<keyword evidence="2" id="KW-1185">Reference proteome</keyword>
<evidence type="ECO:0008006" key="3">
    <source>
        <dbReference type="Google" id="ProtNLM"/>
    </source>
</evidence>
<comment type="caution">
    <text evidence="1">The sequence shown here is derived from an EMBL/GenBank/DDBJ whole genome shotgun (WGS) entry which is preliminary data.</text>
</comment>
<dbReference type="InterPro" id="IPR036397">
    <property type="entry name" value="RNaseH_sf"/>
</dbReference>
<evidence type="ECO:0000313" key="1">
    <source>
        <dbReference type="EMBL" id="RIA86480.1"/>
    </source>
</evidence>
<name>A0A397SJV8_9GLOM</name>
<dbReference type="AlphaFoldDB" id="A0A397SJV8"/>
<dbReference type="SUPFAM" id="SSF53098">
    <property type="entry name" value="Ribonuclease H-like"/>
    <property type="match status" value="1"/>
</dbReference>
<dbReference type="EMBL" id="QKYT01000361">
    <property type="protein sequence ID" value="RIA86480.1"/>
    <property type="molecule type" value="Genomic_DNA"/>
</dbReference>